<reference evidence="1" key="1">
    <citation type="submission" date="2021-01" db="EMBL/GenBank/DDBJ databases">
        <authorList>
            <person name="Lovell J.T."/>
            <person name="Bentley N."/>
            <person name="Bhattarai G."/>
            <person name="Jenkins J.W."/>
            <person name="Sreedasyam A."/>
            <person name="Alarcon Y."/>
            <person name="Bock C."/>
            <person name="Boston L."/>
            <person name="Carlson J."/>
            <person name="Cervantes K."/>
            <person name="Clermont K."/>
            <person name="Krom N."/>
            <person name="Kubenka K."/>
            <person name="Mamidi S."/>
            <person name="Mattison C."/>
            <person name="Monteros M."/>
            <person name="Pisani C."/>
            <person name="Plott C."/>
            <person name="Rajasekar S."/>
            <person name="Rhein H.S."/>
            <person name="Rohla C."/>
            <person name="Song M."/>
            <person name="Hilaire R.S."/>
            <person name="Shu S."/>
            <person name="Wells L."/>
            <person name="Wang X."/>
            <person name="Webber J."/>
            <person name="Heerema R.J."/>
            <person name="Klein P."/>
            <person name="Conner P."/>
            <person name="Grauke L."/>
            <person name="Grimwood J."/>
            <person name="Schmutz J."/>
            <person name="Randall J.J."/>
        </authorList>
    </citation>
    <scope>NUCLEOTIDE SEQUENCE</scope>
    <source>
        <tissue evidence="1">Leaf</tissue>
    </source>
</reference>
<evidence type="ECO:0000313" key="2">
    <source>
        <dbReference type="Proteomes" id="UP000811246"/>
    </source>
</evidence>
<proteinExistence type="predicted"/>
<sequence length="72" mass="8580">MITIGIVIKSSLFMQKTCHLLNLFLKWRRNSRILVDLVIRVWSYEVTTFILFASCHNRFLSVKEAWHFGHLT</sequence>
<comment type="caution">
    <text evidence="1">The sequence shown here is derived from an EMBL/GenBank/DDBJ whole genome shotgun (WGS) entry which is preliminary data.</text>
</comment>
<accession>A0A922DIP3</accession>
<name>A0A922DIP3_CARIL</name>
<gene>
    <name evidence="1" type="ORF">I3842_12G098200</name>
</gene>
<evidence type="ECO:0000313" key="1">
    <source>
        <dbReference type="EMBL" id="KAG6685168.1"/>
    </source>
</evidence>
<dbReference type="AlphaFoldDB" id="A0A922DIP3"/>
<dbReference type="Proteomes" id="UP000811246">
    <property type="component" value="Chromosome 12"/>
</dbReference>
<dbReference type="EMBL" id="CM031836">
    <property type="protein sequence ID" value="KAG6685168.1"/>
    <property type="molecule type" value="Genomic_DNA"/>
</dbReference>
<protein>
    <submittedName>
        <fullName evidence="1">Uncharacterized protein</fullName>
    </submittedName>
</protein>
<organism evidence="1 2">
    <name type="scientific">Carya illinoinensis</name>
    <name type="common">Pecan</name>
    <dbReference type="NCBI Taxonomy" id="32201"/>
    <lineage>
        <taxon>Eukaryota</taxon>
        <taxon>Viridiplantae</taxon>
        <taxon>Streptophyta</taxon>
        <taxon>Embryophyta</taxon>
        <taxon>Tracheophyta</taxon>
        <taxon>Spermatophyta</taxon>
        <taxon>Magnoliopsida</taxon>
        <taxon>eudicotyledons</taxon>
        <taxon>Gunneridae</taxon>
        <taxon>Pentapetalae</taxon>
        <taxon>rosids</taxon>
        <taxon>fabids</taxon>
        <taxon>Fagales</taxon>
        <taxon>Juglandaceae</taxon>
        <taxon>Carya</taxon>
    </lineage>
</organism>